<protein>
    <submittedName>
        <fullName evidence="1">Type II toxin-antitoxin system HicB family antitoxin</fullName>
    </submittedName>
</protein>
<evidence type="ECO:0000313" key="1">
    <source>
        <dbReference type="EMBL" id="RQH26172.1"/>
    </source>
</evidence>
<dbReference type="RefSeq" id="WP_124155520.1">
    <property type="nucleotide sequence ID" value="NZ_CAWOLW010000199.1"/>
</dbReference>
<organism evidence="1 2">
    <name type="scientific">Okeania hirsuta</name>
    <dbReference type="NCBI Taxonomy" id="1458930"/>
    <lineage>
        <taxon>Bacteria</taxon>
        <taxon>Bacillati</taxon>
        <taxon>Cyanobacteriota</taxon>
        <taxon>Cyanophyceae</taxon>
        <taxon>Oscillatoriophycideae</taxon>
        <taxon>Oscillatoriales</taxon>
        <taxon>Microcoleaceae</taxon>
        <taxon>Okeania</taxon>
    </lineage>
</organism>
<dbReference type="InterPro" id="IPR035069">
    <property type="entry name" value="TTHA1013/TTHA0281-like"/>
</dbReference>
<dbReference type="Proteomes" id="UP000269154">
    <property type="component" value="Unassembled WGS sequence"/>
</dbReference>
<dbReference type="Gene3D" id="3.30.160.250">
    <property type="match status" value="1"/>
</dbReference>
<dbReference type="InterPro" id="IPR049389">
    <property type="entry name" value="TTHA0281-like"/>
</dbReference>
<accession>A0A3N6RDM9</accession>
<proteinExistence type="predicted"/>
<keyword evidence="2" id="KW-1185">Reference proteome</keyword>
<name>A0A3N6RDM9_9CYAN</name>
<reference evidence="1 2" key="1">
    <citation type="journal article" date="2018" name="ACS Chem. Biol.">
        <title>Ketoreductase domain dysfunction expands chemodiversity: malyngamide biosynthesis in the cyanobacterium Okeania hirsuta.</title>
        <authorList>
            <person name="Moss N.A."/>
            <person name="Leao T."/>
            <person name="Rankin M."/>
            <person name="McCullough T.M."/>
            <person name="Qu P."/>
            <person name="Korobeynikov A."/>
            <person name="Smith J.L."/>
            <person name="Gerwick L."/>
            <person name="Gerwick W.H."/>
        </authorList>
    </citation>
    <scope>NUCLEOTIDE SEQUENCE [LARGE SCALE GENOMIC DNA]</scope>
    <source>
        <strain evidence="1 2">PAB10Feb10-1</strain>
    </source>
</reference>
<evidence type="ECO:0000313" key="2">
    <source>
        <dbReference type="Proteomes" id="UP000269154"/>
    </source>
</evidence>
<sequence>MSVNYILSQYIDEAMSEAVYDKLEDGTFVGRIPSCKGVIAFAPTLRQCENELHSTLEDWILIGLKLRHALPVISNINLNEEPTRDPVDTL</sequence>
<comment type="caution">
    <text evidence="1">The sequence shown here is derived from an EMBL/GenBank/DDBJ whole genome shotgun (WGS) entry which is preliminary data.</text>
</comment>
<dbReference type="OrthoDB" id="7068289at2"/>
<gene>
    <name evidence="1" type="ORF">D5R40_28450</name>
</gene>
<dbReference type="SUPFAM" id="SSF143100">
    <property type="entry name" value="TTHA1013/TTHA0281-like"/>
    <property type="match status" value="1"/>
</dbReference>
<dbReference type="Pfam" id="PF21748">
    <property type="entry name" value="UPF0150"/>
    <property type="match status" value="1"/>
</dbReference>
<dbReference type="EMBL" id="RCBY01000278">
    <property type="protein sequence ID" value="RQH26172.1"/>
    <property type="molecule type" value="Genomic_DNA"/>
</dbReference>
<dbReference type="AlphaFoldDB" id="A0A3N6RDM9"/>